<comment type="caution">
    <text evidence="1">The sequence shown here is derived from an EMBL/GenBank/DDBJ whole genome shotgun (WGS) entry which is preliminary data.</text>
</comment>
<dbReference type="AlphaFoldDB" id="A0A7W9G5N4"/>
<protein>
    <submittedName>
        <fullName evidence="1">Putative ester cyclase</fullName>
    </submittedName>
</protein>
<name>A0A7W9G5N4_9ACTN</name>
<dbReference type="GO" id="GO:0030638">
    <property type="term" value="P:polyketide metabolic process"/>
    <property type="evidence" value="ECO:0007669"/>
    <property type="project" value="InterPro"/>
</dbReference>
<keyword evidence="2" id="KW-1185">Reference proteome</keyword>
<dbReference type="Pfam" id="PF07366">
    <property type="entry name" value="SnoaL"/>
    <property type="match status" value="1"/>
</dbReference>
<reference evidence="1 2" key="1">
    <citation type="submission" date="2020-08" db="EMBL/GenBank/DDBJ databases">
        <title>Sequencing the genomes of 1000 actinobacteria strains.</title>
        <authorList>
            <person name="Klenk H.-P."/>
        </authorList>
    </citation>
    <scope>NUCLEOTIDE SEQUENCE [LARGE SCALE GENOMIC DNA]</scope>
    <source>
        <strain evidence="1 2">DSM 45507</strain>
    </source>
</reference>
<accession>A0A7W9G5N4</accession>
<dbReference type="EMBL" id="JACHMB010000001">
    <property type="protein sequence ID" value="MBB5777573.1"/>
    <property type="molecule type" value="Genomic_DNA"/>
</dbReference>
<dbReference type="Proteomes" id="UP000579153">
    <property type="component" value="Unassembled WGS sequence"/>
</dbReference>
<dbReference type="InterPro" id="IPR032710">
    <property type="entry name" value="NTF2-like_dom_sf"/>
</dbReference>
<dbReference type="SUPFAM" id="SSF54427">
    <property type="entry name" value="NTF2-like"/>
    <property type="match status" value="1"/>
</dbReference>
<evidence type="ECO:0000313" key="2">
    <source>
        <dbReference type="Proteomes" id="UP000579153"/>
    </source>
</evidence>
<dbReference type="RefSeq" id="WP_185071119.1">
    <property type="nucleotide sequence ID" value="NZ_JACHMB010000001.1"/>
</dbReference>
<gene>
    <name evidence="1" type="ORF">HD596_004329</name>
</gene>
<evidence type="ECO:0000313" key="1">
    <source>
        <dbReference type="EMBL" id="MBB5777573.1"/>
    </source>
</evidence>
<dbReference type="Gene3D" id="3.10.450.50">
    <property type="match status" value="1"/>
</dbReference>
<sequence>MAFDVDGLLRLWTSPLPPAGEVEAAFRVYYTDPVRVNGALLTASDLVARARAMQATFEDPEREVLDLVETGDKVAVAFRMRGKQVGPLATSAGLLPPTGRLLDLRVMDILTITDGRISNVWMTADELGALHALDAVTLTRPHLTALHTFDAVTLAPPT</sequence>
<proteinExistence type="predicted"/>
<dbReference type="InterPro" id="IPR009959">
    <property type="entry name" value="Cyclase_SnoaL-like"/>
</dbReference>
<organism evidence="1 2">
    <name type="scientific">Nonomuraea jabiensis</name>
    <dbReference type="NCBI Taxonomy" id="882448"/>
    <lineage>
        <taxon>Bacteria</taxon>
        <taxon>Bacillati</taxon>
        <taxon>Actinomycetota</taxon>
        <taxon>Actinomycetes</taxon>
        <taxon>Streptosporangiales</taxon>
        <taxon>Streptosporangiaceae</taxon>
        <taxon>Nonomuraea</taxon>
    </lineage>
</organism>